<dbReference type="Proteomes" id="UP000829196">
    <property type="component" value="Unassembled WGS sequence"/>
</dbReference>
<evidence type="ECO:0000313" key="1">
    <source>
        <dbReference type="EMBL" id="KAI0503864.1"/>
    </source>
</evidence>
<protein>
    <submittedName>
        <fullName evidence="1">Uncharacterized protein</fullName>
    </submittedName>
</protein>
<comment type="caution">
    <text evidence="1">The sequence shown here is derived from an EMBL/GenBank/DDBJ whole genome shotgun (WGS) entry which is preliminary data.</text>
</comment>
<name>A0A8T3B333_DENNO</name>
<dbReference type="EMBL" id="JAGYWB010000011">
    <property type="protein sequence ID" value="KAI0503864.1"/>
    <property type="molecule type" value="Genomic_DNA"/>
</dbReference>
<accession>A0A8T3B333</accession>
<reference evidence="1" key="1">
    <citation type="journal article" date="2022" name="Front. Genet.">
        <title>Chromosome-Scale Assembly of the Dendrobium nobile Genome Provides Insights Into the Molecular Mechanism of the Biosynthesis of the Medicinal Active Ingredient of Dendrobium.</title>
        <authorList>
            <person name="Xu Q."/>
            <person name="Niu S.-C."/>
            <person name="Li K.-L."/>
            <person name="Zheng P.-J."/>
            <person name="Zhang X.-J."/>
            <person name="Jia Y."/>
            <person name="Liu Y."/>
            <person name="Niu Y.-X."/>
            <person name="Yu L.-H."/>
            <person name="Chen D.-F."/>
            <person name="Zhang G.-Q."/>
        </authorList>
    </citation>
    <scope>NUCLEOTIDE SEQUENCE</scope>
    <source>
        <tissue evidence="1">Leaf</tissue>
    </source>
</reference>
<evidence type="ECO:0000313" key="2">
    <source>
        <dbReference type="Proteomes" id="UP000829196"/>
    </source>
</evidence>
<keyword evidence="2" id="KW-1185">Reference proteome</keyword>
<dbReference type="AlphaFoldDB" id="A0A8T3B333"/>
<sequence length="115" mass="12945">MVIRRSDGVRRWFGGEQGVRWWFDGLTALDGGLVEHRASGGGPTELRRWSGETPAVVEEARKQERSPISLFFSFSSGIYGMAWPVNRWRIKGSLERTPATLLMDQAALERQIPGL</sequence>
<organism evidence="1 2">
    <name type="scientific">Dendrobium nobile</name>
    <name type="common">Orchid</name>
    <dbReference type="NCBI Taxonomy" id="94219"/>
    <lineage>
        <taxon>Eukaryota</taxon>
        <taxon>Viridiplantae</taxon>
        <taxon>Streptophyta</taxon>
        <taxon>Embryophyta</taxon>
        <taxon>Tracheophyta</taxon>
        <taxon>Spermatophyta</taxon>
        <taxon>Magnoliopsida</taxon>
        <taxon>Liliopsida</taxon>
        <taxon>Asparagales</taxon>
        <taxon>Orchidaceae</taxon>
        <taxon>Epidendroideae</taxon>
        <taxon>Malaxideae</taxon>
        <taxon>Dendrobiinae</taxon>
        <taxon>Dendrobium</taxon>
    </lineage>
</organism>
<proteinExistence type="predicted"/>
<gene>
    <name evidence="1" type="ORF">KFK09_014807</name>
</gene>